<dbReference type="CDD" id="cd10580">
    <property type="entry name" value="TNFRSF10"/>
    <property type="match status" value="1"/>
</dbReference>
<comment type="caution">
    <text evidence="11">Lacks conserved residue(s) required for the propagation of feature annotation.</text>
</comment>
<keyword evidence="6 13" id="KW-1133">Transmembrane helix</keyword>
<evidence type="ECO:0000256" key="4">
    <source>
        <dbReference type="ARBA" id="ARBA00022729"/>
    </source>
</evidence>
<feature type="disulfide bond" evidence="11">
    <location>
        <begin position="92"/>
        <end position="110"/>
    </location>
</feature>
<dbReference type="SMART" id="SM00208">
    <property type="entry name" value="TNFR"/>
    <property type="match status" value="2"/>
</dbReference>
<accession>A0A2K5I024</accession>
<evidence type="ECO:0000313" key="15">
    <source>
        <dbReference type="Ensembl" id="ENSCANP00000009979.1"/>
    </source>
</evidence>
<dbReference type="PROSITE" id="PS00652">
    <property type="entry name" value="TNFR_NGFR_1"/>
    <property type="match status" value="1"/>
</dbReference>
<evidence type="ECO:0000256" key="10">
    <source>
        <dbReference type="ARBA" id="ARBA00023180"/>
    </source>
</evidence>
<keyword evidence="8 11" id="KW-1015">Disulfide bond</keyword>
<dbReference type="FunFam" id="2.10.50.10:FF:000016">
    <property type="entry name" value="Tumor necrosis factor receptor superfamily member 10B"/>
    <property type="match status" value="1"/>
</dbReference>
<dbReference type="Proteomes" id="UP000233080">
    <property type="component" value="Unassembled WGS sequence"/>
</dbReference>
<evidence type="ECO:0000256" key="1">
    <source>
        <dbReference type="ARBA" id="ARBA00004479"/>
    </source>
</evidence>
<dbReference type="PANTHER" id="PTHR46330:SF13">
    <property type="entry name" value="TUMOR NECROSIS FACTOR RECEPTOR SUPERFAMILY MEMBER 10C"/>
    <property type="match status" value="1"/>
</dbReference>
<dbReference type="PRINTS" id="PR01956">
    <property type="entry name" value="TNFACTORR10"/>
</dbReference>
<dbReference type="STRING" id="336983.ENSCANP00000009979"/>
<keyword evidence="9" id="KW-0675">Receptor</keyword>
<dbReference type="AlphaFoldDB" id="A0A2K5I024"/>
<evidence type="ECO:0000256" key="3">
    <source>
        <dbReference type="ARBA" id="ARBA00022703"/>
    </source>
</evidence>
<dbReference type="Gene3D" id="2.10.50.10">
    <property type="entry name" value="Tumor Necrosis Factor Receptor, subunit A, domain 2"/>
    <property type="match status" value="3"/>
</dbReference>
<keyword evidence="10" id="KW-0325">Glycoprotein</keyword>
<evidence type="ECO:0000256" key="2">
    <source>
        <dbReference type="ARBA" id="ARBA00022692"/>
    </source>
</evidence>
<keyword evidence="16" id="KW-1185">Reference proteome</keyword>
<keyword evidence="5" id="KW-0677">Repeat</keyword>
<feature type="disulfide bond" evidence="11">
    <location>
        <begin position="89"/>
        <end position="102"/>
    </location>
</feature>
<feature type="repeat" description="TNFR-Cys" evidence="11">
    <location>
        <begin position="69"/>
        <end position="110"/>
    </location>
</feature>
<evidence type="ECO:0000313" key="16">
    <source>
        <dbReference type="Proteomes" id="UP000233080"/>
    </source>
</evidence>
<name>A0A2K5I024_COLAP</name>
<evidence type="ECO:0000259" key="14">
    <source>
        <dbReference type="PROSITE" id="PS50050"/>
    </source>
</evidence>
<dbReference type="GO" id="GO:0004888">
    <property type="term" value="F:transmembrane signaling receptor activity"/>
    <property type="evidence" value="ECO:0007669"/>
    <property type="project" value="UniProtKB-ARBA"/>
</dbReference>
<feature type="transmembrane region" description="Helical" evidence="13">
    <location>
        <begin position="180"/>
        <end position="198"/>
    </location>
</feature>
<comment type="subcellular location">
    <subcellularLocation>
        <location evidence="1">Membrane</location>
        <topology evidence="1">Single-pass type I membrane protein</topology>
    </subcellularLocation>
</comment>
<dbReference type="GO" id="GO:0043065">
    <property type="term" value="P:positive regulation of apoptotic process"/>
    <property type="evidence" value="ECO:0007669"/>
    <property type="project" value="TreeGrafter"/>
</dbReference>
<proteinExistence type="predicted"/>
<keyword evidence="2 13" id="KW-0812">Transmembrane</keyword>
<dbReference type="Pfam" id="PF00020">
    <property type="entry name" value="TNFR_c6"/>
    <property type="match status" value="2"/>
</dbReference>
<dbReference type="GO" id="GO:0045569">
    <property type="term" value="F:TRAIL binding"/>
    <property type="evidence" value="ECO:0007669"/>
    <property type="project" value="InterPro"/>
</dbReference>
<evidence type="ECO:0000256" key="7">
    <source>
        <dbReference type="ARBA" id="ARBA00023136"/>
    </source>
</evidence>
<evidence type="ECO:0000256" key="11">
    <source>
        <dbReference type="PROSITE-ProRule" id="PRU00206"/>
    </source>
</evidence>
<keyword evidence="3" id="KW-0053">Apoptosis</keyword>
<keyword evidence="7 13" id="KW-0472">Membrane</keyword>
<dbReference type="Ensembl" id="ENSCANT00000032861.1">
    <property type="protein sequence ID" value="ENSCANP00000009979.1"/>
    <property type="gene ID" value="ENSCANG00000028400.1"/>
</dbReference>
<dbReference type="OMA" id="SSCTMTR"/>
<dbReference type="GO" id="GO:0005886">
    <property type="term" value="C:plasma membrane"/>
    <property type="evidence" value="ECO:0007669"/>
    <property type="project" value="TreeGrafter"/>
</dbReference>
<evidence type="ECO:0000256" key="9">
    <source>
        <dbReference type="ARBA" id="ARBA00023170"/>
    </source>
</evidence>
<evidence type="ECO:0000256" key="13">
    <source>
        <dbReference type="SAM" id="Phobius"/>
    </source>
</evidence>
<dbReference type="InterPro" id="IPR034024">
    <property type="entry name" value="TNFRSF10_N"/>
</dbReference>
<feature type="region of interest" description="Disordered" evidence="12">
    <location>
        <begin position="29"/>
        <end position="48"/>
    </location>
</feature>
<dbReference type="PANTHER" id="PTHR46330">
    <property type="entry name" value="TUMOR NECROSIS FACTOR RECEPTOR SUPERFAMILY MEMBER 10B"/>
    <property type="match status" value="1"/>
</dbReference>
<reference evidence="15" key="2">
    <citation type="submission" date="2025-09" db="UniProtKB">
        <authorList>
            <consortium name="Ensembl"/>
        </authorList>
    </citation>
    <scope>IDENTIFICATION</scope>
</reference>
<dbReference type="InterPro" id="IPR001368">
    <property type="entry name" value="TNFR/NGFR_Cys_rich_reg"/>
</dbReference>
<dbReference type="SUPFAM" id="SSF57586">
    <property type="entry name" value="TNF receptor-like"/>
    <property type="match status" value="3"/>
</dbReference>
<feature type="disulfide bond" evidence="11">
    <location>
        <begin position="133"/>
        <end position="151"/>
    </location>
</feature>
<sequence length="199" mass="20970">GELLPKGEVWKPLTPISALSPQVQVASATISRQDEVPPPQVVSQQPRRSLEKECQAGYHSSEHTGTCNPCTEGVDYTSASNSEPSCLPCAVCKSDEEEMSPCTTTNNTVCQCKPGSFRNGNSTEMCRKCSTGCPSGEDQVSNCTSWSDIQCVEEFGASATVETPAAEETMTASPGTPASSGYLSCIIVGIVVLIVLLIV</sequence>
<dbReference type="FunFam" id="2.10.50.10:FF:000004">
    <property type="entry name" value="Tumor necrosis factor receptor superfamily member 6"/>
    <property type="match status" value="1"/>
</dbReference>
<evidence type="ECO:0000256" key="12">
    <source>
        <dbReference type="SAM" id="MobiDB-lite"/>
    </source>
</evidence>
<keyword evidence="4" id="KW-0732">Signal</keyword>
<feature type="domain" description="TNFR-Cys" evidence="14">
    <location>
        <begin position="69"/>
        <end position="110"/>
    </location>
</feature>
<evidence type="ECO:0000256" key="6">
    <source>
        <dbReference type="ARBA" id="ARBA00022989"/>
    </source>
</evidence>
<organism evidence="15 16">
    <name type="scientific">Colobus angolensis palliatus</name>
    <name type="common">Peters' Angolan colobus</name>
    <dbReference type="NCBI Taxonomy" id="336983"/>
    <lineage>
        <taxon>Eukaryota</taxon>
        <taxon>Metazoa</taxon>
        <taxon>Chordata</taxon>
        <taxon>Craniata</taxon>
        <taxon>Vertebrata</taxon>
        <taxon>Euteleostomi</taxon>
        <taxon>Mammalia</taxon>
        <taxon>Eutheria</taxon>
        <taxon>Euarchontoglires</taxon>
        <taxon>Primates</taxon>
        <taxon>Haplorrhini</taxon>
        <taxon>Catarrhini</taxon>
        <taxon>Cercopithecidae</taxon>
        <taxon>Colobinae</taxon>
        <taxon>Colobus</taxon>
    </lineage>
</organism>
<protein>
    <recommendedName>
        <fullName evidence="14">TNFR-Cys domain-containing protein</fullName>
    </recommendedName>
</protein>
<dbReference type="InterPro" id="IPR020465">
    <property type="entry name" value="TNFR_10"/>
</dbReference>
<dbReference type="InterPro" id="IPR052491">
    <property type="entry name" value="TNFRSF10"/>
</dbReference>
<reference evidence="15" key="1">
    <citation type="submission" date="2025-08" db="UniProtKB">
        <authorList>
            <consortium name="Ensembl"/>
        </authorList>
    </citation>
    <scope>IDENTIFICATION</scope>
</reference>
<dbReference type="PROSITE" id="PS50050">
    <property type="entry name" value="TNFR_NGFR_2"/>
    <property type="match status" value="2"/>
</dbReference>
<feature type="repeat" description="TNFR-Cys" evidence="11">
    <location>
        <begin position="111"/>
        <end position="151"/>
    </location>
</feature>
<dbReference type="GO" id="GO:0009986">
    <property type="term" value="C:cell surface"/>
    <property type="evidence" value="ECO:0007669"/>
    <property type="project" value="TreeGrafter"/>
</dbReference>
<feature type="domain" description="TNFR-Cys" evidence="14">
    <location>
        <begin position="111"/>
        <end position="151"/>
    </location>
</feature>
<evidence type="ECO:0000256" key="8">
    <source>
        <dbReference type="ARBA" id="ARBA00023157"/>
    </source>
</evidence>
<evidence type="ECO:0000256" key="5">
    <source>
        <dbReference type="ARBA" id="ARBA00022737"/>
    </source>
</evidence>
<dbReference type="GO" id="GO:0036462">
    <property type="term" value="P:TRAIL-activated apoptotic signaling pathway"/>
    <property type="evidence" value="ECO:0007669"/>
    <property type="project" value="TreeGrafter"/>
</dbReference>